<dbReference type="GO" id="GO:0046872">
    <property type="term" value="F:metal ion binding"/>
    <property type="evidence" value="ECO:0007669"/>
    <property type="project" value="UniProtKB-KW"/>
</dbReference>
<dbReference type="SMART" id="SM00098">
    <property type="entry name" value="alkPPc"/>
    <property type="match status" value="1"/>
</dbReference>
<feature type="binding site" evidence="3">
    <location>
        <position position="287"/>
    </location>
    <ligand>
        <name>Zn(2+)</name>
        <dbReference type="ChEBI" id="CHEBI:29105"/>
        <label>2</label>
    </ligand>
</feature>
<keyword evidence="7" id="KW-1185">Reference proteome</keyword>
<feature type="binding site" evidence="3">
    <location>
        <position position="291"/>
    </location>
    <ligand>
        <name>Zn(2+)</name>
        <dbReference type="ChEBI" id="CHEBI:29105"/>
        <label>2</label>
    </ligand>
</feature>
<dbReference type="PANTHER" id="PTHR11596">
    <property type="entry name" value="ALKALINE PHOSPHATASE"/>
    <property type="match status" value="1"/>
</dbReference>
<protein>
    <submittedName>
        <fullName evidence="6">Alkaline phosphatase</fullName>
        <ecNumber evidence="6">3.1.3.1</ecNumber>
    </submittedName>
</protein>
<comment type="cofactor">
    <cofactor evidence="3">
        <name>Zn(2+)</name>
        <dbReference type="ChEBI" id="CHEBI:29105"/>
    </cofactor>
    <text evidence="3">Binds 2 Zn(2+) ions.</text>
</comment>
<feature type="binding site" evidence="3">
    <location>
        <position position="54"/>
    </location>
    <ligand>
        <name>Zn(2+)</name>
        <dbReference type="ChEBI" id="CHEBI:29105"/>
        <label>2</label>
    </ligand>
</feature>
<dbReference type="SUPFAM" id="SSF53649">
    <property type="entry name" value="Alkaline phosphatase-like"/>
    <property type="match status" value="1"/>
</dbReference>
<keyword evidence="6" id="KW-0378">Hydrolase</keyword>
<feature type="signal peptide" evidence="5">
    <location>
        <begin position="1"/>
        <end position="25"/>
    </location>
</feature>
<keyword evidence="5" id="KW-0732">Signal</keyword>
<dbReference type="AlphaFoldDB" id="A0A0U1L1R5"/>
<feature type="binding site" evidence="3">
    <location>
        <position position="455"/>
    </location>
    <ligand>
        <name>Zn(2+)</name>
        <dbReference type="ChEBI" id="CHEBI:29105"/>
        <label>2</label>
    </ligand>
</feature>
<dbReference type="GO" id="GO:0004035">
    <property type="term" value="F:alkaline phosphatase activity"/>
    <property type="evidence" value="ECO:0007669"/>
    <property type="project" value="UniProtKB-EC"/>
</dbReference>
<accession>A0A0U1L1R5</accession>
<dbReference type="EMBL" id="CTRP01000014">
    <property type="protein sequence ID" value="CQR73601.1"/>
    <property type="molecule type" value="Genomic_DNA"/>
</dbReference>
<dbReference type="Pfam" id="PF00245">
    <property type="entry name" value="Alk_phosphatase"/>
    <property type="match status" value="1"/>
</dbReference>
<dbReference type="PRINTS" id="PR00113">
    <property type="entry name" value="ALKPHPHTASE"/>
</dbReference>
<dbReference type="CDD" id="cd16012">
    <property type="entry name" value="ALP"/>
    <property type="match status" value="1"/>
</dbReference>
<feature type="binding site" evidence="3">
    <location>
        <position position="54"/>
    </location>
    <ligand>
        <name>Mg(2+)</name>
        <dbReference type="ChEBI" id="CHEBI:18420"/>
    </ligand>
</feature>
<reference evidence="7" key="1">
    <citation type="submission" date="2015-03" db="EMBL/GenBank/DDBJ databases">
        <authorList>
            <person name="Nijsse Bart"/>
        </authorList>
    </citation>
    <scope>NUCLEOTIDE SEQUENCE [LARGE SCALE GENOMIC DNA]</scope>
</reference>
<feature type="active site" description="Phosphoserine intermediate" evidence="2">
    <location>
        <position position="105"/>
    </location>
</feature>
<evidence type="ECO:0000256" key="1">
    <source>
        <dbReference type="ARBA" id="ARBA00022553"/>
    </source>
</evidence>
<evidence type="ECO:0000256" key="4">
    <source>
        <dbReference type="RuleBase" id="RU003946"/>
    </source>
</evidence>
<comment type="similarity">
    <text evidence="4">Belongs to the alkaline phosphatase family.</text>
</comment>
<evidence type="ECO:0000256" key="5">
    <source>
        <dbReference type="SAM" id="SignalP"/>
    </source>
</evidence>
<dbReference type="EC" id="3.1.3.1" evidence="6"/>
<dbReference type="InterPro" id="IPR017850">
    <property type="entry name" value="Alkaline_phosphatase_core_sf"/>
</dbReference>
<feature type="binding site" evidence="3">
    <location>
        <position position="330"/>
    </location>
    <ligand>
        <name>Zn(2+)</name>
        <dbReference type="ChEBI" id="CHEBI:29105"/>
        <label>2</label>
    </ligand>
</feature>
<feature type="chain" id="PRO_5039120318" evidence="5">
    <location>
        <begin position="26"/>
        <end position="494"/>
    </location>
</feature>
<organism evidence="6 7">
    <name type="scientific">Sporomusa ovata</name>
    <dbReference type="NCBI Taxonomy" id="2378"/>
    <lineage>
        <taxon>Bacteria</taxon>
        <taxon>Bacillati</taxon>
        <taxon>Bacillota</taxon>
        <taxon>Negativicutes</taxon>
        <taxon>Selenomonadales</taxon>
        <taxon>Sporomusaceae</taxon>
        <taxon>Sporomusa</taxon>
    </lineage>
</organism>
<proteinExistence type="inferred from homology"/>
<evidence type="ECO:0000313" key="7">
    <source>
        <dbReference type="Proteomes" id="UP000049855"/>
    </source>
</evidence>
<dbReference type="Proteomes" id="UP000049855">
    <property type="component" value="Unassembled WGS sequence"/>
</dbReference>
<evidence type="ECO:0000313" key="6">
    <source>
        <dbReference type="EMBL" id="CQR73601.1"/>
    </source>
</evidence>
<gene>
    <name evidence="6" type="ORF">SpAn4DRAFT_0063</name>
</gene>
<feature type="binding site" evidence="3">
    <location>
        <position position="157"/>
    </location>
    <ligand>
        <name>Mg(2+)</name>
        <dbReference type="ChEBI" id="CHEBI:18420"/>
    </ligand>
</feature>
<feature type="binding site" evidence="3">
    <location>
        <position position="331"/>
    </location>
    <ligand>
        <name>Zn(2+)</name>
        <dbReference type="ChEBI" id="CHEBI:29105"/>
        <label>2</label>
    </ligand>
</feature>
<dbReference type="InterPro" id="IPR001952">
    <property type="entry name" value="Alkaline_phosphatase"/>
</dbReference>
<evidence type="ECO:0000256" key="2">
    <source>
        <dbReference type="PIRSR" id="PIRSR601952-1"/>
    </source>
</evidence>
<keyword evidence="1" id="KW-0597">Phosphoprotein</keyword>
<evidence type="ECO:0000256" key="3">
    <source>
        <dbReference type="PIRSR" id="PIRSR601952-2"/>
    </source>
</evidence>
<keyword evidence="3" id="KW-0460">Magnesium</keyword>
<dbReference type="PANTHER" id="PTHR11596:SF5">
    <property type="entry name" value="ALKALINE PHOSPHATASE"/>
    <property type="match status" value="1"/>
</dbReference>
<keyword evidence="3" id="KW-0862">Zinc</keyword>
<feature type="binding site" evidence="3">
    <location>
        <position position="159"/>
    </location>
    <ligand>
        <name>Mg(2+)</name>
        <dbReference type="ChEBI" id="CHEBI:18420"/>
    </ligand>
</feature>
<keyword evidence="3" id="KW-0479">Metal-binding</keyword>
<dbReference type="Gene3D" id="1.10.60.40">
    <property type="match status" value="1"/>
</dbReference>
<dbReference type="RefSeq" id="WP_021170875.1">
    <property type="nucleotide sequence ID" value="NZ_CTRP01000014.1"/>
</dbReference>
<comment type="cofactor">
    <cofactor evidence="3">
        <name>Mg(2+)</name>
        <dbReference type="ChEBI" id="CHEBI:18420"/>
    </cofactor>
    <text evidence="3">Binds 1 Mg(2+) ion.</text>
</comment>
<name>A0A0U1L1R5_9FIRM</name>
<dbReference type="Gene3D" id="3.40.720.10">
    <property type="entry name" value="Alkaline Phosphatase, subunit A"/>
    <property type="match status" value="1"/>
</dbReference>
<feature type="binding site" evidence="3">
    <location>
        <position position="282"/>
    </location>
    <ligand>
        <name>Mg(2+)</name>
        <dbReference type="ChEBI" id="CHEBI:18420"/>
    </ligand>
</feature>
<sequence length="494" mass="53706">MNRKIKWFSLSAVIITLIAVMLAAAFPQQQIASAGVTNGYTGKQAKYVFFFIGDGMGMPQVNAAEIFKGTLESDDKMHKGKLGFTVFPHQGMQTTHSNNTFITESAAAGTALATGQKTNNDVLGMDATKTVKLKTMAELAKEKGMKVGIVSNVSIDHATPGAFYAHEPTRKNYYEIGLALANSGFDYFAGGGLLAPTGPQKDKPSVLEIAKNNGYKLVTTQAEFNNLSKQDGKVFAIAPELAAEAAMPYDIDRSPGQVTLADFTKKGIELLDNSQGFFMMVEGGKIDWSCHANDAATTVRDVLAFDDAINEALKFYAQHPKETLIIVTGDHETGGMTIGFAGTGYETFFSKIDKQSTSFEAFDKKIKTYRETVDAQYASLNDWLPILADEFGLTDLTEYDKTRLNAALAASMIDPKKRTKDPNTSLLYGTYEPFSVTITHILNQKAGIGWTTYAHTGVAIPVFAQGIGGELFQGYYDNTDIAKKIMNIMGVKQQ</sequence>